<feature type="transmembrane region" description="Helical" evidence="1">
    <location>
        <begin position="22"/>
        <end position="41"/>
    </location>
</feature>
<comment type="caution">
    <text evidence="2">The sequence shown here is derived from an EMBL/GenBank/DDBJ whole genome shotgun (WGS) entry which is preliminary data.</text>
</comment>
<keyword evidence="1" id="KW-0472">Membrane</keyword>
<dbReference type="Proteomes" id="UP000823982">
    <property type="component" value="Unassembled WGS sequence"/>
</dbReference>
<reference evidence="2" key="1">
    <citation type="submission" date="2020-10" db="EMBL/GenBank/DDBJ databases">
        <authorList>
            <person name="Gilroy R."/>
        </authorList>
    </citation>
    <scope>NUCLEOTIDE SEQUENCE</scope>
    <source>
        <strain evidence="2">CHK157-1446</strain>
    </source>
</reference>
<dbReference type="CDD" id="cd09911">
    <property type="entry name" value="Lin0431_like"/>
    <property type="match status" value="1"/>
</dbReference>
<keyword evidence="1" id="KW-0812">Transmembrane</keyword>
<accession>A0A9D1JHI6</accession>
<dbReference type="EMBL" id="DVIR01000006">
    <property type="protein sequence ID" value="HIS23909.1"/>
    <property type="molecule type" value="Genomic_DNA"/>
</dbReference>
<name>A0A9D1JHI6_9FIRM</name>
<organism evidence="2 3">
    <name type="scientific">Candidatus Faeciplasma gallinarum</name>
    <dbReference type="NCBI Taxonomy" id="2840799"/>
    <lineage>
        <taxon>Bacteria</taxon>
        <taxon>Bacillati</taxon>
        <taxon>Bacillota</taxon>
        <taxon>Clostridia</taxon>
        <taxon>Eubacteriales</taxon>
        <taxon>Oscillospiraceae</taxon>
        <taxon>Oscillospiraceae incertae sedis</taxon>
        <taxon>Candidatus Faeciplasma</taxon>
    </lineage>
</organism>
<evidence type="ECO:0000313" key="3">
    <source>
        <dbReference type="Proteomes" id="UP000823982"/>
    </source>
</evidence>
<keyword evidence="1" id="KW-1133">Transmembrane helix</keyword>
<evidence type="ECO:0000256" key="1">
    <source>
        <dbReference type="SAM" id="Phobius"/>
    </source>
</evidence>
<dbReference type="Gene3D" id="2.60.320.10">
    <property type="entry name" value="N-utilization substance G protein NusG, insert domain"/>
    <property type="match status" value="1"/>
</dbReference>
<sequence>MPASNGCDGGNRINRKKLRNDIILVVGLIAVCAAAALLITLTRKSGDYVLIIQDGAETARYPLSGELTVDIPSADGGYNRLVISGGYADVTSASCPDGLCVNQRKISKVGQTIVCLPNRLVIEIASADSDTEVDLIA</sequence>
<dbReference type="InterPro" id="IPR038690">
    <property type="entry name" value="NusG_2_sf"/>
</dbReference>
<gene>
    <name evidence="2" type="ORF">IAD01_00665</name>
</gene>
<protein>
    <submittedName>
        <fullName evidence="2">NusG domain II-containing protein</fullName>
    </submittedName>
</protein>
<evidence type="ECO:0000313" key="2">
    <source>
        <dbReference type="EMBL" id="HIS23909.1"/>
    </source>
</evidence>
<dbReference type="AlphaFoldDB" id="A0A9D1JHI6"/>
<reference evidence="2" key="2">
    <citation type="journal article" date="2021" name="PeerJ">
        <title>Extensive microbial diversity within the chicken gut microbiome revealed by metagenomics and culture.</title>
        <authorList>
            <person name="Gilroy R."/>
            <person name="Ravi A."/>
            <person name="Getino M."/>
            <person name="Pursley I."/>
            <person name="Horton D.L."/>
            <person name="Alikhan N.F."/>
            <person name="Baker D."/>
            <person name="Gharbi K."/>
            <person name="Hall N."/>
            <person name="Watson M."/>
            <person name="Adriaenssens E.M."/>
            <person name="Foster-Nyarko E."/>
            <person name="Jarju S."/>
            <person name="Secka A."/>
            <person name="Antonio M."/>
            <person name="Oren A."/>
            <person name="Chaudhuri R.R."/>
            <person name="La Ragione R."/>
            <person name="Hildebrand F."/>
            <person name="Pallen M.J."/>
        </authorList>
    </citation>
    <scope>NUCLEOTIDE SEQUENCE</scope>
    <source>
        <strain evidence="2">CHK157-1446</strain>
    </source>
</reference>
<dbReference type="Pfam" id="PF07009">
    <property type="entry name" value="NusG_II"/>
    <property type="match status" value="1"/>
</dbReference>
<proteinExistence type="predicted"/>